<dbReference type="EMBL" id="VSSQ01000914">
    <property type="protein sequence ID" value="MPM02999.1"/>
    <property type="molecule type" value="Genomic_DNA"/>
</dbReference>
<protein>
    <submittedName>
        <fullName evidence="1">Uncharacterized protein</fullName>
    </submittedName>
</protein>
<proteinExistence type="predicted"/>
<name>A0A644WHC4_9ZZZZ</name>
<dbReference type="AlphaFoldDB" id="A0A644WHC4"/>
<accession>A0A644WHC4</accession>
<gene>
    <name evidence="1" type="ORF">SDC9_49258</name>
</gene>
<organism evidence="1">
    <name type="scientific">bioreactor metagenome</name>
    <dbReference type="NCBI Taxonomy" id="1076179"/>
    <lineage>
        <taxon>unclassified sequences</taxon>
        <taxon>metagenomes</taxon>
        <taxon>ecological metagenomes</taxon>
    </lineage>
</organism>
<reference evidence="1" key="1">
    <citation type="submission" date="2019-08" db="EMBL/GenBank/DDBJ databases">
        <authorList>
            <person name="Kucharzyk K."/>
            <person name="Murdoch R.W."/>
            <person name="Higgins S."/>
            <person name="Loffler F."/>
        </authorList>
    </citation>
    <scope>NUCLEOTIDE SEQUENCE</scope>
</reference>
<sequence length="315" mass="32964">MTDDGKVAAAVSGAKLSADMIGILSPDGSRVTLSGSGLVLKADTVTADSSLRGTLVKVSASAKTQLKCSAYTAQSSAKADLAAMTVGTYGIAPGCAIYEWAGSGYVYSLSGELGKSSSDFDEITWTKSLASSDVSYYHRNSAGEVDVLLLKNVTGNSYEYGKITIYEDEAGINLGTGAVPAWNTAATMTNSKAPGESTKYLDAMSVYTGTYAGIVLGATVSDPYLRVAAVSVLTSLPQNDTGAFFQSDDKWYVTADGHEVPVSDTVEVYVESVEKWLGGEEGLLTAVSSDMPLTLYYDRTLTTGGQIRVIVIKAQ</sequence>
<evidence type="ECO:0000313" key="1">
    <source>
        <dbReference type="EMBL" id="MPM02999.1"/>
    </source>
</evidence>
<comment type="caution">
    <text evidence="1">The sequence shown here is derived from an EMBL/GenBank/DDBJ whole genome shotgun (WGS) entry which is preliminary data.</text>
</comment>